<dbReference type="InterPro" id="IPR003413">
    <property type="entry name" value="T2SS_GspI_C"/>
</dbReference>
<evidence type="ECO:0000256" key="7">
    <source>
        <dbReference type="ARBA" id="ARBA00022989"/>
    </source>
</evidence>
<evidence type="ECO:0000256" key="4">
    <source>
        <dbReference type="ARBA" id="ARBA00022481"/>
    </source>
</evidence>
<proteinExistence type="inferred from homology"/>
<reference evidence="11 12" key="1">
    <citation type="journal article" date="2016" name="Int. J. Syst. Evol. Microbiol.">
        <title>Chitinibacter fontanus sp. nov., isolated from a spring.</title>
        <authorList>
            <person name="Sheu S.Y."/>
            <person name="Li Y.S."/>
            <person name="Young C.C."/>
            <person name="Chen W.M."/>
        </authorList>
    </citation>
    <scope>NUCLEOTIDE SEQUENCE [LARGE SCALE GENOMIC DNA]</scope>
    <source>
        <strain evidence="11 12">STM-7</strain>
    </source>
</reference>
<dbReference type="KEGG" id="cfon:HZU75_05805"/>
<dbReference type="AlphaFoldDB" id="A0A7D5Z5Z2"/>
<dbReference type="NCBIfam" id="TIGR02532">
    <property type="entry name" value="IV_pilin_GFxxxE"/>
    <property type="match status" value="1"/>
</dbReference>
<protein>
    <recommendedName>
        <fullName evidence="9">Type II secretion system protein I</fullName>
        <shortName evidence="9">T2SS minor pseudopilin I</shortName>
    </recommendedName>
</protein>
<dbReference type="PROSITE" id="PS00409">
    <property type="entry name" value="PROKAR_NTER_METHYL"/>
    <property type="match status" value="1"/>
</dbReference>
<dbReference type="Proteomes" id="UP000510822">
    <property type="component" value="Chromosome"/>
</dbReference>
<keyword evidence="7" id="KW-1133">Transmembrane helix</keyword>
<dbReference type="Gene3D" id="3.30.1300.30">
    <property type="entry name" value="GSPII I/J protein-like"/>
    <property type="match status" value="1"/>
</dbReference>
<comment type="subunit">
    <text evidence="9">Type II secretion is composed of four main components: the outer membrane complex, the inner membrane complex, the cytoplasmic secretion ATPase and the periplasm-spanning pseudopilus.</text>
</comment>
<evidence type="ECO:0000313" key="11">
    <source>
        <dbReference type="EMBL" id="QLI81082.1"/>
    </source>
</evidence>
<dbReference type="GO" id="GO:0015627">
    <property type="term" value="C:type II protein secretion system complex"/>
    <property type="evidence" value="ECO:0007669"/>
    <property type="project" value="UniProtKB-UniRule"/>
</dbReference>
<dbReference type="PANTHER" id="PTHR38779">
    <property type="entry name" value="TYPE II SECRETION SYSTEM PROTEIN I-RELATED"/>
    <property type="match status" value="1"/>
</dbReference>
<evidence type="ECO:0000256" key="3">
    <source>
        <dbReference type="ARBA" id="ARBA00022475"/>
    </source>
</evidence>
<dbReference type="GO" id="GO:0005886">
    <property type="term" value="C:plasma membrane"/>
    <property type="evidence" value="ECO:0007669"/>
    <property type="project" value="UniProtKB-SubCell"/>
</dbReference>
<evidence type="ECO:0000256" key="8">
    <source>
        <dbReference type="ARBA" id="ARBA00023136"/>
    </source>
</evidence>
<comment type="PTM">
    <text evidence="9">Cleaved by prepilin peptidase.</text>
</comment>
<evidence type="ECO:0000256" key="1">
    <source>
        <dbReference type="ARBA" id="ARBA00004377"/>
    </source>
</evidence>
<dbReference type="EMBL" id="CP058952">
    <property type="protein sequence ID" value="QLI81082.1"/>
    <property type="molecule type" value="Genomic_DNA"/>
</dbReference>
<dbReference type="NCBIfam" id="TIGR01707">
    <property type="entry name" value="gspI"/>
    <property type="match status" value="1"/>
</dbReference>
<keyword evidence="5 9" id="KW-0997">Cell inner membrane</keyword>
<evidence type="ECO:0000256" key="9">
    <source>
        <dbReference type="RuleBase" id="RU368030"/>
    </source>
</evidence>
<comment type="subcellular location">
    <subcellularLocation>
        <location evidence="1 9">Cell inner membrane</location>
        <topology evidence="1 9">Single-pass membrane protein</topology>
    </subcellularLocation>
</comment>
<dbReference type="GO" id="GO:0015628">
    <property type="term" value="P:protein secretion by the type II secretion system"/>
    <property type="evidence" value="ECO:0007669"/>
    <property type="project" value="UniProtKB-UniRule"/>
</dbReference>
<keyword evidence="4 9" id="KW-0488">Methylation</keyword>
<dbReference type="InterPro" id="IPR045584">
    <property type="entry name" value="Pilin-like"/>
</dbReference>
<keyword evidence="3" id="KW-1003">Cell membrane</keyword>
<dbReference type="PANTHER" id="PTHR38779:SF2">
    <property type="entry name" value="TYPE II SECRETION SYSTEM PROTEIN I-RELATED"/>
    <property type="match status" value="1"/>
</dbReference>
<organism evidence="11 12">
    <name type="scientific">Chitinibacter fontanus</name>
    <dbReference type="NCBI Taxonomy" id="1737446"/>
    <lineage>
        <taxon>Bacteria</taxon>
        <taxon>Pseudomonadati</taxon>
        <taxon>Pseudomonadota</taxon>
        <taxon>Betaproteobacteria</taxon>
        <taxon>Neisseriales</taxon>
        <taxon>Chitinibacteraceae</taxon>
        <taxon>Chitinibacter</taxon>
    </lineage>
</organism>
<evidence type="ECO:0000256" key="5">
    <source>
        <dbReference type="ARBA" id="ARBA00022519"/>
    </source>
</evidence>
<dbReference type="Pfam" id="PF07963">
    <property type="entry name" value="N_methyl"/>
    <property type="match status" value="1"/>
</dbReference>
<keyword evidence="6" id="KW-0812">Transmembrane</keyword>
<dbReference type="SUPFAM" id="SSF54523">
    <property type="entry name" value="Pili subunits"/>
    <property type="match status" value="1"/>
</dbReference>
<evidence type="ECO:0000256" key="6">
    <source>
        <dbReference type="ARBA" id="ARBA00022692"/>
    </source>
</evidence>
<keyword evidence="12" id="KW-1185">Reference proteome</keyword>
<comment type="function">
    <text evidence="9">Component of the type II secretion system required for the energy-dependent secretion of extracellular factors such as proteases and toxins from the periplasm.</text>
</comment>
<dbReference type="InterPro" id="IPR010052">
    <property type="entry name" value="T2SS_protein-GspI"/>
</dbReference>
<keyword evidence="8" id="KW-0472">Membrane</keyword>
<evidence type="ECO:0000313" key="12">
    <source>
        <dbReference type="Proteomes" id="UP000510822"/>
    </source>
</evidence>
<accession>A0A7D5Z5Z2</accession>
<dbReference type="InterPro" id="IPR012902">
    <property type="entry name" value="N_methyl_site"/>
</dbReference>
<evidence type="ECO:0000256" key="2">
    <source>
        <dbReference type="ARBA" id="ARBA00008358"/>
    </source>
</evidence>
<feature type="domain" description="Type II secretion system protein GspI C-terminal" evidence="10">
    <location>
        <begin position="41"/>
        <end position="116"/>
    </location>
</feature>
<comment type="similarity">
    <text evidence="2 9">Belongs to the GSP I family.</text>
</comment>
<dbReference type="Pfam" id="PF02501">
    <property type="entry name" value="T2SSI"/>
    <property type="match status" value="1"/>
</dbReference>
<evidence type="ECO:0000259" key="10">
    <source>
        <dbReference type="Pfam" id="PF02501"/>
    </source>
</evidence>
<name>A0A7D5Z5Z2_9NEIS</name>
<dbReference type="RefSeq" id="WP_180308213.1">
    <property type="nucleotide sequence ID" value="NZ_CP058952.1"/>
</dbReference>
<sequence>MKISRGFTLIEVLIALAVLGITLAAAARLVIGSTDTLIDYRTRTLASWVASNLVNQNLAQRAFPETGSTQGNVEQGGEQFIYRMNVSPTPNYSFRRIEVAVMAAKQPDYVLSLQVFYAAKAE</sequence>
<gene>
    <name evidence="11" type="primary">gspI</name>
    <name evidence="11" type="ORF">HZU75_05805</name>
</gene>